<reference evidence="2" key="1">
    <citation type="submission" date="2022-07" db="EMBL/GenBank/DDBJ databases">
        <title>Taxonomy of Novel Oxalotrophic and Methylotrophic Bacteria.</title>
        <authorList>
            <person name="Sahin N."/>
            <person name="Tani A."/>
        </authorList>
    </citation>
    <scope>NUCLEOTIDE SEQUENCE</scope>
    <source>
        <strain evidence="2">AM327</strain>
    </source>
</reference>
<accession>A0A9W6B7E1</accession>
<comment type="caution">
    <text evidence="2">The sequence shown here is derived from an EMBL/GenBank/DDBJ whole genome shotgun (WGS) entry which is preliminary data.</text>
</comment>
<dbReference type="Pfam" id="PF19580">
    <property type="entry name" value="Exo_endo_phos_3"/>
    <property type="match status" value="1"/>
</dbReference>
<dbReference type="Proteomes" id="UP001143545">
    <property type="component" value="Unassembled WGS sequence"/>
</dbReference>
<organism evidence="2 3">
    <name type="scientific">Neptunitalea chrysea</name>
    <dbReference type="NCBI Taxonomy" id="1647581"/>
    <lineage>
        <taxon>Bacteria</taxon>
        <taxon>Pseudomonadati</taxon>
        <taxon>Bacteroidota</taxon>
        <taxon>Flavobacteriia</taxon>
        <taxon>Flavobacteriales</taxon>
        <taxon>Flavobacteriaceae</taxon>
        <taxon>Neptunitalea</taxon>
    </lineage>
</organism>
<sequence length="361" mass="41649">MFYNIHVTIEVMNRIKLLPILFCLVIIGTYKLSAQEKSYLPRTIAFYNVENLFDIYNDPHKYDDDRTPEGKDHWTQEIYNDKIKNMARVISDIGKDVTGSAPDVIGLAEVENEKVLQDLINDPQLKPYNYGIVHFDSPDERGIDVALLYKKNVFTPLSFDNIPLHLKDPDGSNDYTRDQLLVTGIMDDEQLHFIVNHWPSRSGGEAKSRSKREAAAALNKKIIDSLQDIDPHSKIFSTGDFNDDPTNSSLKKILRTKGNRDKAKGKDLYNPMESMLKKGLGSLAYRDGWNLFDQIIFTAELLKKDMSTFRYWQAHIYNKRYLIQAEGRYKGYPFRSYSNGNYTGGYSDHFPVYIFIVKEVK</sequence>
<dbReference type="SUPFAM" id="SSF56219">
    <property type="entry name" value="DNase I-like"/>
    <property type="match status" value="1"/>
</dbReference>
<gene>
    <name evidence="2" type="ORF">NBRC110019_16440</name>
</gene>
<keyword evidence="2" id="KW-0540">Nuclease</keyword>
<keyword evidence="3" id="KW-1185">Reference proteome</keyword>
<feature type="domain" description="Endonuclease/exonuclease/phosphatase" evidence="1">
    <location>
        <begin position="43"/>
        <end position="358"/>
    </location>
</feature>
<evidence type="ECO:0000259" key="1">
    <source>
        <dbReference type="Pfam" id="PF19580"/>
    </source>
</evidence>
<protein>
    <submittedName>
        <fullName evidence="2">Endonuclease</fullName>
    </submittedName>
</protein>
<keyword evidence="2" id="KW-0378">Hydrolase</keyword>
<proteinExistence type="predicted"/>
<dbReference type="InterPro" id="IPR005135">
    <property type="entry name" value="Endo/exonuclease/phosphatase"/>
</dbReference>
<dbReference type="PANTHER" id="PTHR42834:SF1">
    <property type="entry name" value="ENDONUCLEASE_EXONUCLEASE_PHOSPHATASE FAMILY PROTEIN (AFU_ORTHOLOGUE AFUA_3G09210)"/>
    <property type="match status" value="1"/>
</dbReference>
<dbReference type="InterPro" id="IPR036691">
    <property type="entry name" value="Endo/exonu/phosph_ase_sf"/>
</dbReference>
<dbReference type="PANTHER" id="PTHR42834">
    <property type="entry name" value="ENDONUCLEASE/EXONUCLEASE/PHOSPHATASE FAMILY PROTEIN (AFU_ORTHOLOGUE AFUA_3G09210)"/>
    <property type="match status" value="1"/>
</dbReference>
<dbReference type="GO" id="GO:0004519">
    <property type="term" value="F:endonuclease activity"/>
    <property type="evidence" value="ECO:0007669"/>
    <property type="project" value="UniProtKB-KW"/>
</dbReference>
<keyword evidence="2" id="KW-0255">Endonuclease</keyword>
<evidence type="ECO:0000313" key="3">
    <source>
        <dbReference type="Proteomes" id="UP001143545"/>
    </source>
</evidence>
<dbReference type="EMBL" id="BRVP01000010">
    <property type="protein sequence ID" value="GLB52604.1"/>
    <property type="molecule type" value="Genomic_DNA"/>
</dbReference>
<dbReference type="AlphaFoldDB" id="A0A9W6B7E1"/>
<dbReference type="Gene3D" id="3.60.10.10">
    <property type="entry name" value="Endonuclease/exonuclease/phosphatase"/>
    <property type="match status" value="1"/>
</dbReference>
<evidence type="ECO:0000313" key="2">
    <source>
        <dbReference type="EMBL" id="GLB52604.1"/>
    </source>
</evidence>
<name>A0A9W6B7E1_9FLAO</name>